<keyword evidence="8 12" id="KW-1133">Transmembrane helix</keyword>
<dbReference type="OrthoDB" id="19039at2759"/>
<evidence type="ECO:0000256" key="7">
    <source>
        <dbReference type="ARBA" id="ARBA00022824"/>
    </source>
</evidence>
<feature type="transmembrane region" description="Helical" evidence="12">
    <location>
        <begin position="30"/>
        <end position="55"/>
    </location>
</feature>
<comment type="caution">
    <text evidence="12">Lacks conserved residue(s) required for the propagation of feature annotation.</text>
</comment>
<feature type="compositionally biased region" description="Low complexity" evidence="13">
    <location>
        <begin position="230"/>
        <end position="248"/>
    </location>
</feature>
<gene>
    <name evidence="14" type="ORF">GQ602_005102</name>
</gene>
<comment type="subcellular location">
    <subcellularLocation>
        <location evidence="1 12">Endoplasmic reticulum membrane</location>
        <topology evidence="1 12">Multi-pass membrane protein</topology>
    </subcellularLocation>
</comment>
<dbReference type="EMBL" id="JAACLJ010000005">
    <property type="protein sequence ID" value="KAF4585797.1"/>
    <property type="molecule type" value="Genomic_DNA"/>
</dbReference>
<evidence type="ECO:0000256" key="8">
    <source>
        <dbReference type="ARBA" id="ARBA00022989"/>
    </source>
</evidence>
<evidence type="ECO:0000256" key="4">
    <source>
        <dbReference type="ARBA" id="ARBA00022676"/>
    </source>
</evidence>
<dbReference type="GO" id="GO:0005789">
    <property type="term" value="C:endoplasmic reticulum membrane"/>
    <property type="evidence" value="ECO:0007669"/>
    <property type="project" value="UniProtKB-SubCell"/>
</dbReference>
<dbReference type="InterPro" id="IPR005599">
    <property type="entry name" value="GPI_mannosylTrfase"/>
</dbReference>
<dbReference type="UniPathway" id="UPA00378"/>
<comment type="caution">
    <text evidence="14">The sequence shown here is derived from an EMBL/GenBank/DDBJ whole genome shotgun (WGS) entry which is preliminary data.</text>
</comment>
<organism evidence="14 15">
    <name type="scientific">Ophiocordyceps camponoti-floridani</name>
    <dbReference type="NCBI Taxonomy" id="2030778"/>
    <lineage>
        <taxon>Eukaryota</taxon>
        <taxon>Fungi</taxon>
        <taxon>Dikarya</taxon>
        <taxon>Ascomycota</taxon>
        <taxon>Pezizomycotina</taxon>
        <taxon>Sordariomycetes</taxon>
        <taxon>Hypocreomycetidae</taxon>
        <taxon>Hypocreales</taxon>
        <taxon>Ophiocordycipitaceae</taxon>
        <taxon>Ophiocordyceps</taxon>
    </lineage>
</organism>
<feature type="region of interest" description="Disordered" evidence="13">
    <location>
        <begin position="230"/>
        <end position="254"/>
    </location>
</feature>
<evidence type="ECO:0000256" key="5">
    <source>
        <dbReference type="ARBA" id="ARBA00022679"/>
    </source>
</evidence>
<comment type="similarity">
    <text evidence="3 12">Belongs to the glycosyltransferase 22 family.</text>
</comment>
<evidence type="ECO:0000313" key="15">
    <source>
        <dbReference type="Proteomes" id="UP000562929"/>
    </source>
</evidence>
<dbReference type="AlphaFoldDB" id="A0A8H4VCV4"/>
<feature type="transmembrane region" description="Helical" evidence="12">
    <location>
        <begin position="98"/>
        <end position="118"/>
    </location>
</feature>
<evidence type="ECO:0000313" key="14">
    <source>
        <dbReference type="EMBL" id="KAF4585797.1"/>
    </source>
</evidence>
<dbReference type="Proteomes" id="UP000562929">
    <property type="component" value="Unassembled WGS sequence"/>
</dbReference>
<evidence type="ECO:0000256" key="13">
    <source>
        <dbReference type="SAM" id="MobiDB-lite"/>
    </source>
</evidence>
<proteinExistence type="inferred from homology"/>
<evidence type="ECO:0000256" key="10">
    <source>
        <dbReference type="ARBA" id="ARBA00044721"/>
    </source>
</evidence>
<evidence type="ECO:0000256" key="3">
    <source>
        <dbReference type="ARBA" id="ARBA00007063"/>
    </source>
</evidence>
<dbReference type="GO" id="GO:0052917">
    <property type="term" value="F:dol-P-Man:Man(7)GlcNAc(2)-PP-Dol alpha-1,6-mannosyltransferase activity"/>
    <property type="evidence" value="ECO:0007669"/>
    <property type="project" value="UniProtKB-EC"/>
</dbReference>
<comment type="catalytic activity">
    <reaction evidence="11">
        <text>an alpha-D-Man-(1-&gt;2)-alpha-D-Man-(1-&gt;2)-alpha-D-Man-(1-&gt;3)-[alpha-D-Man-(1-&gt;2)-alpha-D-Man-(1-&gt;3)-alpha-D-Man-(1-&gt;6)]-beta-D-Man-(1-&gt;4)-beta-D-GlcNAc-(1-&gt;4)-alpha-D-GlcNAc-diphospho-di-trans,poly-cis-dolichol + a di-trans,poly-cis-dolichyl beta-D-mannosyl phosphate = an alpha-D-Man-(1-&gt;2)-alpha-D-Man-(1-&gt;2)-alpha-D-Man-(1-&gt;3)-[alpha-D-Man-(1-&gt;2)-alpha-D-Man-(1-&gt;3)-[alpha-D-Man-(1-&gt;6)]-alpha-D-Man-(1-&gt;6)]-beta-D-Man-(1-&gt;4)-beta-D-GlcNAc-(1-&gt;4)-alpha-D-GlcNAc-diphospho-di-trans,poly-cis-dolichol + a di-trans,poly-cis-dolichyl phosphate + H(+)</text>
        <dbReference type="Rhea" id="RHEA:29535"/>
        <dbReference type="Rhea" id="RHEA-COMP:19498"/>
        <dbReference type="Rhea" id="RHEA-COMP:19501"/>
        <dbReference type="Rhea" id="RHEA-COMP:19518"/>
        <dbReference type="Rhea" id="RHEA-COMP:19519"/>
        <dbReference type="ChEBI" id="CHEBI:15378"/>
        <dbReference type="ChEBI" id="CHEBI:57683"/>
        <dbReference type="ChEBI" id="CHEBI:58211"/>
        <dbReference type="ChEBI" id="CHEBI:132517"/>
        <dbReference type="ChEBI" id="CHEBI:132519"/>
        <dbReference type="EC" id="2.4.1.260"/>
    </reaction>
    <physiologicalReaction direction="left-to-right" evidence="11">
        <dbReference type="Rhea" id="RHEA:29536"/>
    </physiologicalReaction>
</comment>
<dbReference type="Pfam" id="PF03901">
    <property type="entry name" value="Glyco_transf_22"/>
    <property type="match status" value="1"/>
</dbReference>
<keyword evidence="4 12" id="KW-0328">Glycosyltransferase</keyword>
<comment type="function">
    <text evidence="10">Mannosyltransferase that operates in the biosynthetic pathway of dolichol-linked oligosaccharides, the glycan precursors employed in protein asparagine (N)-glycosylation. The assembly of dolichol-linked oligosaccharides begins on the cytosolic side of the endoplasmic reticulum membrane and finishes in its lumen. The sequential addition of sugars to dolichol pyrophosphate produces dolichol-linked oligosaccharides containing fourteen sugars, including two GlcNAcs, nine mannoses and three glucoses. Once assembled, the oligosaccharide is transferred from the lipid to nascent proteins by oligosaccharyltransferases. In the lumen of the endoplasmic reticulum, adds the eighth mannose residue in an alpha-1,6 linkage onto Man(7)GlcNAc(2)-PP-dolichol to produce Man(8)GlcNAc(2)-PP-dolichol.</text>
</comment>
<comment type="pathway">
    <text evidence="2">Protein modification; protein glycosylation.</text>
</comment>
<name>A0A8H4VCV4_9HYPO</name>
<keyword evidence="6 12" id="KW-0812">Transmembrane</keyword>
<dbReference type="PANTHER" id="PTHR22760:SF1">
    <property type="entry name" value="DOL-P-MAN:MAN(7)GLCNAC(2)-PP-DOL ALPHA-1,6-MANNOSYLTRANSFERASE"/>
    <property type="match status" value="1"/>
</dbReference>
<feature type="transmembrane region" description="Helical" evidence="12">
    <location>
        <begin position="64"/>
        <end position="86"/>
    </location>
</feature>
<keyword evidence="5 14" id="KW-0808">Transferase</keyword>
<dbReference type="EC" id="2.4.1.-" evidence="12"/>
<keyword evidence="7 12" id="KW-0256">Endoplasmic reticulum</keyword>
<evidence type="ECO:0000256" key="6">
    <source>
        <dbReference type="ARBA" id="ARBA00022692"/>
    </source>
</evidence>
<evidence type="ECO:0000256" key="12">
    <source>
        <dbReference type="RuleBase" id="RU363075"/>
    </source>
</evidence>
<accession>A0A8H4VCV4</accession>
<evidence type="ECO:0000256" key="2">
    <source>
        <dbReference type="ARBA" id="ARBA00004922"/>
    </source>
</evidence>
<dbReference type="GO" id="GO:0006487">
    <property type="term" value="P:protein N-linked glycosylation"/>
    <property type="evidence" value="ECO:0007669"/>
    <property type="project" value="TreeGrafter"/>
</dbReference>
<reference evidence="14 15" key="1">
    <citation type="journal article" date="2020" name="G3 (Bethesda)">
        <title>Genetic Underpinnings of Host Manipulation by Ophiocordyceps as Revealed by Comparative Transcriptomics.</title>
        <authorList>
            <person name="Will I."/>
            <person name="Das B."/>
            <person name="Trinh T."/>
            <person name="Brachmann A."/>
            <person name="Ohm R.A."/>
            <person name="de Bekker C."/>
        </authorList>
    </citation>
    <scope>NUCLEOTIDE SEQUENCE [LARGE SCALE GENOMIC DNA]</scope>
    <source>
        <strain evidence="14 15">EC05</strain>
    </source>
</reference>
<feature type="transmembrane region" description="Helical" evidence="12">
    <location>
        <begin position="185"/>
        <end position="207"/>
    </location>
</feature>
<evidence type="ECO:0000256" key="11">
    <source>
        <dbReference type="ARBA" id="ARBA00048899"/>
    </source>
</evidence>
<sequence>MFAFGLTTLSQALLIPQQTSPGGPHRAISLLVLATTIFRAELAILLSATGLTLLLSNRIPPRQLITVVIGTLCAALVVSVPLDSYFWQKPVWPELWGFYFNAVLGSSSAWGVSPWHYYFTSAIPRTRHHASTLLVPSLSYIALYSLQPHKETRFIFYVVPPLTAAAALGADYVTSRRSKSKTYKVATLILISSVLATATASTAMLLVSSLNYPGGDALSHLQDLIARTTTTTTTTTTPDGTPPRRQSSPPTPTS</sequence>
<keyword evidence="15" id="KW-1185">Reference proteome</keyword>
<evidence type="ECO:0000256" key="1">
    <source>
        <dbReference type="ARBA" id="ARBA00004477"/>
    </source>
</evidence>
<protein>
    <recommendedName>
        <fullName evidence="12">Mannosyltransferase</fullName>
        <ecNumber evidence="12">2.4.1.-</ecNumber>
    </recommendedName>
</protein>
<dbReference type="PANTHER" id="PTHR22760">
    <property type="entry name" value="GLYCOSYLTRANSFERASE"/>
    <property type="match status" value="1"/>
</dbReference>
<evidence type="ECO:0000256" key="9">
    <source>
        <dbReference type="ARBA" id="ARBA00023136"/>
    </source>
</evidence>
<keyword evidence="9 12" id="KW-0472">Membrane</keyword>